<dbReference type="EMBL" id="BARS01040876">
    <property type="protein sequence ID" value="GAG40255.1"/>
    <property type="molecule type" value="Genomic_DNA"/>
</dbReference>
<evidence type="ECO:0000313" key="1">
    <source>
        <dbReference type="EMBL" id="GAG40255.1"/>
    </source>
</evidence>
<dbReference type="AlphaFoldDB" id="X0XAZ9"/>
<sequence length="64" mass="7180">MSVLSPRDIGIILTYRCHSGCKHCLYNCGPGWEKKPISQEMLRQALEAVTTWPHAPQVHFTGGE</sequence>
<name>X0XAZ9_9ZZZZ</name>
<dbReference type="InterPro" id="IPR058240">
    <property type="entry name" value="rSAM_sf"/>
</dbReference>
<proteinExistence type="predicted"/>
<comment type="caution">
    <text evidence="1">The sequence shown here is derived from an EMBL/GenBank/DDBJ whole genome shotgun (WGS) entry which is preliminary data.</text>
</comment>
<reference evidence="1" key="1">
    <citation type="journal article" date="2014" name="Front. Microbiol.">
        <title>High frequency of phylogenetically diverse reductive dehalogenase-homologous genes in deep subseafloor sedimentary metagenomes.</title>
        <authorList>
            <person name="Kawai M."/>
            <person name="Futagami T."/>
            <person name="Toyoda A."/>
            <person name="Takaki Y."/>
            <person name="Nishi S."/>
            <person name="Hori S."/>
            <person name="Arai W."/>
            <person name="Tsubouchi T."/>
            <person name="Morono Y."/>
            <person name="Uchiyama I."/>
            <person name="Ito T."/>
            <person name="Fujiyama A."/>
            <person name="Inagaki F."/>
            <person name="Takami H."/>
        </authorList>
    </citation>
    <scope>NUCLEOTIDE SEQUENCE</scope>
    <source>
        <strain evidence="1">Expedition CK06-06</strain>
    </source>
</reference>
<accession>X0XAZ9</accession>
<evidence type="ECO:0008006" key="2">
    <source>
        <dbReference type="Google" id="ProtNLM"/>
    </source>
</evidence>
<dbReference type="Gene3D" id="3.20.20.70">
    <property type="entry name" value="Aldolase class I"/>
    <property type="match status" value="1"/>
</dbReference>
<feature type="non-terminal residue" evidence="1">
    <location>
        <position position="64"/>
    </location>
</feature>
<protein>
    <recommendedName>
        <fullName evidence="2">Radical SAM core domain-containing protein</fullName>
    </recommendedName>
</protein>
<gene>
    <name evidence="1" type="ORF">S01H1_62252</name>
</gene>
<dbReference type="InterPro" id="IPR013785">
    <property type="entry name" value="Aldolase_TIM"/>
</dbReference>
<organism evidence="1">
    <name type="scientific">marine sediment metagenome</name>
    <dbReference type="NCBI Taxonomy" id="412755"/>
    <lineage>
        <taxon>unclassified sequences</taxon>
        <taxon>metagenomes</taxon>
        <taxon>ecological metagenomes</taxon>
    </lineage>
</organism>
<dbReference type="SUPFAM" id="SSF102114">
    <property type="entry name" value="Radical SAM enzymes"/>
    <property type="match status" value="1"/>
</dbReference>